<organism evidence="1 2">
    <name type="scientific">Pocillopora meandrina</name>
    <dbReference type="NCBI Taxonomy" id="46732"/>
    <lineage>
        <taxon>Eukaryota</taxon>
        <taxon>Metazoa</taxon>
        <taxon>Cnidaria</taxon>
        <taxon>Anthozoa</taxon>
        <taxon>Hexacorallia</taxon>
        <taxon>Scleractinia</taxon>
        <taxon>Astrocoeniina</taxon>
        <taxon>Pocilloporidae</taxon>
        <taxon>Pocillopora</taxon>
    </lineage>
</organism>
<keyword evidence="2" id="KW-1185">Reference proteome</keyword>
<gene>
    <name evidence="1" type="ORF">PMEA_00015383</name>
</gene>
<reference evidence="1 2" key="1">
    <citation type="submission" date="2022-05" db="EMBL/GenBank/DDBJ databases">
        <authorList>
            <consortium name="Genoscope - CEA"/>
            <person name="William W."/>
        </authorList>
    </citation>
    <scope>NUCLEOTIDE SEQUENCE [LARGE SCALE GENOMIC DNA]</scope>
</reference>
<sequence length="83" mass="9754">LQVALDVKQPQDLVQEIEPEEQAGDLLIDETLFEEDEEDLPKEQLRNTNEYHVLQNITWQTLFEQNSGKASPFQNLETEKRQK</sequence>
<protein>
    <submittedName>
        <fullName evidence="1">Uncharacterized protein</fullName>
    </submittedName>
</protein>
<accession>A0AAU9X102</accession>
<proteinExistence type="predicted"/>
<evidence type="ECO:0000313" key="2">
    <source>
        <dbReference type="Proteomes" id="UP001159428"/>
    </source>
</evidence>
<feature type="non-terminal residue" evidence="1">
    <location>
        <position position="1"/>
    </location>
</feature>
<dbReference type="AlphaFoldDB" id="A0AAU9X102"/>
<dbReference type="Proteomes" id="UP001159428">
    <property type="component" value="Unassembled WGS sequence"/>
</dbReference>
<feature type="non-terminal residue" evidence="1">
    <location>
        <position position="83"/>
    </location>
</feature>
<name>A0AAU9X102_9CNID</name>
<evidence type="ECO:0000313" key="1">
    <source>
        <dbReference type="EMBL" id="CAH3132722.1"/>
    </source>
</evidence>
<dbReference type="EMBL" id="CALNXJ010000027">
    <property type="protein sequence ID" value="CAH3132722.1"/>
    <property type="molecule type" value="Genomic_DNA"/>
</dbReference>
<comment type="caution">
    <text evidence="1">The sequence shown here is derived from an EMBL/GenBank/DDBJ whole genome shotgun (WGS) entry which is preliminary data.</text>
</comment>